<protein>
    <submittedName>
        <fullName evidence="2">Uncharacterized protein</fullName>
    </submittedName>
</protein>
<name>A0A0N1ITH8_9HYME</name>
<gene>
    <name evidence="2" type="ORF">WN51_01239</name>
</gene>
<evidence type="ECO:0000313" key="3">
    <source>
        <dbReference type="Proteomes" id="UP000053105"/>
    </source>
</evidence>
<sequence length="65" mass="6852">MGATRLLLGSVVLGLFSSGLLFKGALTDSTNRCDYPPCSCDPHGRLTCDCKEEGEVCCSPLKTPS</sequence>
<keyword evidence="1" id="KW-0732">Signal</keyword>
<organism evidence="2 3">
    <name type="scientific">Melipona quadrifasciata</name>
    <dbReference type="NCBI Taxonomy" id="166423"/>
    <lineage>
        <taxon>Eukaryota</taxon>
        <taxon>Metazoa</taxon>
        <taxon>Ecdysozoa</taxon>
        <taxon>Arthropoda</taxon>
        <taxon>Hexapoda</taxon>
        <taxon>Insecta</taxon>
        <taxon>Pterygota</taxon>
        <taxon>Neoptera</taxon>
        <taxon>Endopterygota</taxon>
        <taxon>Hymenoptera</taxon>
        <taxon>Apocrita</taxon>
        <taxon>Aculeata</taxon>
        <taxon>Apoidea</taxon>
        <taxon>Anthophila</taxon>
        <taxon>Apidae</taxon>
        <taxon>Melipona</taxon>
    </lineage>
</organism>
<proteinExistence type="predicted"/>
<reference evidence="2 3" key="1">
    <citation type="submission" date="2015-07" db="EMBL/GenBank/DDBJ databases">
        <title>The genome of Melipona quadrifasciata.</title>
        <authorList>
            <person name="Pan H."/>
            <person name="Kapheim K."/>
        </authorList>
    </citation>
    <scope>NUCLEOTIDE SEQUENCE [LARGE SCALE GENOMIC DNA]</scope>
    <source>
        <strain evidence="2">0111107301</strain>
        <tissue evidence="2">Whole body</tissue>
    </source>
</reference>
<dbReference type="Proteomes" id="UP000053105">
    <property type="component" value="Unassembled WGS sequence"/>
</dbReference>
<dbReference type="EMBL" id="KQ435797">
    <property type="protein sequence ID" value="KOX73502.1"/>
    <property type="molecule type" value="Genomic_DNA"/>
</dbReference>
<keyword evidence="3" id="KW-1185">Reference proteome</keyword>
<feature type="chain" id="PRO_5005874202" evidence="1">
    <location>
        <begin position="28"/>
        <end position="65"/>
    </location>
</feature>
<feature type="signal peptide" evidence="1">
    <location>
        <begin position="1"/>
        <end position="27"/>
    </location>
</feature>
<evidence type="ECO:0000256" key="1">
    <source>
        <dbReference type="SAM" id="SignalP"/>
    </source>
</evidence>
<dbReference type="AlphaFoldDB" id="A0A0N1ITH8"/>
<evidence type="ECO:0000313" key="2">
    <source>
        <dbReference type="EMBL" id="KOX73502.1"/>
    </source>
</evidence>
<dbReference type="STRING" id="166423.A0A0N1ITH8"/>
<accession>A0A0N1ITH8</accession>